<keyword evidence="3 5" id="KW-1133">Transmembrane helix</keyword>
<dbReference type="AlphaFoldDB" id="T0JF01"/>
<dbReference type="PANTHER" id="PTHR43310:SF1">
    <property type="entry name" value="SULFATE TRANSPORTER YBAR-RELATED"/>
    <property type="match status" value="1"/>
</dbReference>
<dbReference type="InterPro" id="IPR002645">
    <property type="entry name" value="STAS_dom"/>
</dbReference>
<reference evidence="7 8" key="1">
    <citation type="submission" date="2013-07" db="EMBL/GenBank/DDBJ databases">
        <title>Sulfurimonas hongkongensis AST-10 Genome Sequencing.</title>
        <authorList>
            <person name="Cai L."/>
            <person name="Zhang T."/>
        </authorList>
    </citation>
    <scope>NUCLEOTIDE SEQUENCE [LARGE SCALE GENOMIC DNA]</scope>
    <source>
        <strain evidence="7 8">AST-10</strain>
    </source>
</reference>
<feature type="transmembrane region" description="Helical" evidence="5">
    <location>
        <begin position="253"/>
        <end position="279"/>
    </location>
</feature>
<evidence type="ECO:0000313" key="7">
    <source>
        <dbReference type="EMBL" id="EQB35417.1"/>
    </source>
</evidence>
<evidence type="ECO:0000256" key="2">
    <source>
        <dbReference type="ARBA" id="ARBA00022692"/>
    </source>
</evidence>
<feature type="transmembrane region" description="Helical" evidence="5">
    <location>
        <begin position="120"/>
        <end position="141"/>
    </location>
</feature>
<feature type="transmembrane region" description="Helical" evidence="5">
    <location>
        <begin position="202"/>
        <end position="219"/>
    </location>
</feature>
<dbReference type="Pfam" id="PF01740">
    <property type="entry name" value="STAS"/>
    <property type="match status" value="1"/>
</dbReference>
<feature type="transmembrane region" description="Helical" evidence="5">
    <location>
        <begin position="300"/>
        <end position="320"/>
    </location>
</feature>
<evidence type="ECO:0000313" key="8">
    <source>
        <dbReference type="Proteomes" id="UP000015520"/>
    </source>
</evidence>
<dbReference type="Proteomes" id="UP000015520">
    <property type="component" value="Unassembled WGS sequence"/>
</dbReference>
<dbReference type="Pfam" id="PF00916">
    <property type="entry name" value="Sulfate_transp"/>
    <property type="match status" value="2"/>
</dbReference>
<keyword evidence="2 5" id="KW-0812">Transmembrane</keyword>
<sequence length="531" mass="56407">MALVIIREISKHLSKGIQKLFDLKKYTSTNIKNDILSGLVVSVALVPEAIAFSFIAGVSPIVGLYTAFILGLITSLIGGKPGMISGATGAVAVVFVGLGLEASDILVASGLGKEAVAMGVLHYILLATIIAGLIQISIGMLKLGKFIRLVPTPAIHGFVNGLAIVIATSQFKFFEGQGYMMYLIVAITMFIMYTLPKFTKTIPAGLVAIIAVTLVVYFTNVETLLLSGLADMSEFAGELPSFVIPQNILSLDAIIMVLPYAVIVALVGIIESLLTLSVLDELSNTRGSANKECIAQGTGNIACGFFGGMAGCAMIGQSIINYTSGGIGRLSSFVAALGLIILVVSMSGVLNAIPVAVLVGIMFMVSIGTFEWSSFSRLSRMPKTDAFVMLAVTIITIFEDLAIAVIAGVIISALAFAWKHARIFARVYTESDGTRIYELEGPLFFGSATTFADNFDIPNDPPKVVLDFKGARVMDSSGVEAIDAITKKYEDAGKNLLLRHLSADCKAILKKAGPHCTYEEDDPTYKVAYNY</sequence>
<dbReference type="InterPro" id="IPR036513">
    <property type="entry name" value="STAS_dom_sf"/>
</dbReference>
<dbReference type="GO" id="GO:0016020">
    <property type="term" value="C:membrane"/>
    <property type="evidence" value="ECO:0007669"/>
    <property type="project" value="UniProtKB-SubCell"/>
</dbReference>
<keyword evidence="4 5" id="KW-0472">Membrane</keyword>
<evidence type="ECO:0000256" key="3">
    <source>
        <dbReference type="ARBA" id="ARBA00022989"/>
    </source>
</evidence>
<protein>
    <submittedName>
        <fullName evidence="7">Sulfate permease</fullName>
    </submittedName>
</protein>
<comment type="subcellular location">
    <subcellularLocation>
        <location evidence="1">Membrane</location>
        <topology evidence="1">Multi-pass membrane protein</topology>
    </subcellularLocation>
</comment>
<accession>T0JF01</accession>
<name>T0JF01_9BACT</name>
<feature type="transmembrane region" description="Helical" evidence="5">
    <location>
        <begin position="153"/>
        <end position="173"/>
    </location>
</feature>
<dbReference type="PANTHER" id="PTHR43310">
    <property type="entry name" value="SULFATE TRANSPORTER YBAR-RELATED"/>
    <property type="match status" value="1"/>
</dbReference>
<comment type="caution">
    <text evidence="7">The sequence shown here is derived from an EMBL/GenBank/DDBJ whole genome shotgun (WGS) entry which is preliminary data.</text>
</comment>
<feature type="transmembrane region" description="Helical" evidence="5">
    <location>
        <begin position="179"/>
        <end position="195"/>
    </location>
</feature>
<feature type="domain" description="STAS" evidence="6">
    <location>
        <begin position="424"/>
        <end position="513"/>
    </location>
</feature>
<dbReference type="STRING" id="1172190.M947_09040"/>
<dbReference type="InterPro" id="IPR052706">
    <property type="entry name" value="Membrane-Transporter-like"/>
</dbReference>
<dbReference type="PATRIC" id="fig|1172190.3.peg.1741"/>
<proteinExistence type="predicted"/>
<dbReference type="eggNOG" id="COG0659">
    <property type="taxonomic scope" value="Bacteria"/>
</dbReference>
<evidence type="ECO:0000256" key="5">
    <source>
        <dbReference type="SAM" id="Phobius"/>
    </source>
</evidence>
<gene>
    <name evidence="7" type="ORF">M947_09040</name>
</gene>
<organism evidence="7 8">
    <name type="scientific">Sulfurimonas hongkongensis</name>
    <dbReference type="NCBI Taxonomy" id="1172190"/>
    <lineage>
        <taxon>Bacteria</taxon>
        <taxon>Pseudomonadati</taxon>
        <taxon>Campylobacterota</taxon>
        <taxon>Epsilonproteobacteria</taxon>
        <taxon>Campylobacterales</taxon>
        <taxon>Sulfurimonadaceae</taxon>
        <taxon>Sulfurimonas</taxon>
    </lineage>
</organism>
<feature type="transmembrane region" description="Helical" evidence="5">
    <location>
        <begin position="349"/>
        <end position="367"/>
    </location>
</feature>
<keyword evidence="8" id="KW-1185">Reference proteome</keyword>
<dbReference type="EMBL" id="AUPZ01000013">
    <property type="protein sequence ID" value="EQB35417.1"/>
    <property type="molecule type" value="Genomic_DNA"/>
</dbReference>
<dbReference type="SUPFAM" id="SSF52091">
    <property type="entry name" value="SpoIIaa-like"/>
    <property type="match status" value="1"/>
</dbReference>
<dbReference type="CDD" id="cd07042">
    <property type="entry name" value="STAS_SulP_like_sulfate_transporter"/>
    <property type="match status" value="1"/>
</dbReference>
<feature type="transmembrane region" description="Helical" evidence="5">
    <location>
        <begin position="82"/>
        <end position="100"/>
    </location>
</feature>
<feature type="transmembrane region" description="Helical" evidence="5">
    <location>
        <begin position="326"/>
        <end position="344"/>
    </location>
</feature>
<evidence type="ECO:0000256" key="1">
    <source>
        <dbReference type="ARBA" id="ARBA00004141"/>
    </source>
</evidence>
<feature type="transmembrane region" description="Helical" evidence="5">
    <location>
        <begin position="387"/>
        <end position="418"/>
    </location>
</feature>
<dbReference type="InterPro" id="IPR011547">
    <property type="entry name" value="SLC26A/SulP_dom"/>
</dbReference>
<dbReference type="Gene3D" id="3.30.750.24">
    <property type="entry name" value="STAS domain"/>
    <property type="match status" value="1"/>
</dbReference>
<evidence type="ECO:0000259" key="6">
    <source>
        <dbReference type="PROSITE" id="PS50801"/>
    </source>
</evidence>
<dbReference type="PROSITE" id="PS50801">
    <property type="entry name" value="STAS"/>
    <property type="match status" value="1"/>
</dbReference>
<evidence type="ECO:0000256" key="4">
    <source>
        <dbReference type="ARBA" id="ARBA00023136"/>
    </source>
</evidence>